<dbReference type="PANTHER" id="PTHR36453">
    <property type="entry name" value="SECRETED PROTEIN-RELATED"/>
    <property type="match status" value="1"/>
</dbReference>
<dbReference type="Proteomes" id="UP001501578">
    <property type="component" value="Unassembled WGS sequence"/>
</dbReference>
<evidence type="ECO:0000313" key="4">
    <source>
        <dbReference type="Proteomes" id="UP001501578"/>
    </source>
</evidence>
<dbReference type="InterPro" id="IPR012334">
    <property type="entry name" value="Pectin_lyas_fold"/>
</dbReference>
<proteinExistence type="predicted"/>
<dbReference type="RefSeq" id="WP_343950024.1">
    <property type="nucleotide sequence ID" value="NZ_BAAAHQ010000011.1"/>
</dbReference>
<feature type="compositionally biased region" description="Low complexity" evidence="1">
    <location>
        <begin position="242"/>
        <end position="255"/>
    </location>
</feature>
<dbReference type="SUPFAM" id="SSF51126">
    <property type="entry name" value="Pectin lyase-like"/>
    <property type="match status" value="1"/>
</dbReference>
<gene>
    <name evidence="3" type="ORF">GCM10009560_25530</name>
</gene>
<dbReference type="Gene3D" id="2.160.20.10">
    <property type="entry name" value="Single-stranded right-handed beta-helix, Pectin lyase-like"/>
    <property type="match status" value="2"/>
</dbReference>
<organism evidence="3 4">
    <name type="scientific">Nonomuraea longicatena</name>
    <dbReference type="NCBI Taxonomy" id="83682"/>
    <lineage>
        <taxon>Bacteria</taxon>
        <taxon>Bacillati</taxon>
        <taxon>Actinomycetota</taxon>
        <taxon>Actinomycetes</taxon>
        <taxon>Streptosporangiales</taxon>
        <taxon>Streptosporangiaceae</taxon>
        <taxon>Nonomuraea</taxon>
    </lineage>
</organism>
<evidence type="ECO:0000313" key="3">
    <source>
        <dbReference type="EMBL" id="GAA0924655.1"/>
    </source>
</evidence>
<dbReference type="InterPro" id="IPR011050">
    <property type="entry name" value="Pectin_lyase_fold/virulence"/>
</dbReference>
<reference evidence="4" key="1">
    <citation type="journal article" date="2019" name="Int. J. Syst. Evol. Microbiol.">
        <title>The Global Catalogue of Microorganisms (GCM) 10K type strain sequencing project: providing services to taxonomists for standard genome sequencing and annotation.</title>
        <authorList>
            <consortium name="The Broad Institute Genomics Platform"/>
            <consortium name="The Broad Institute Genome Sequencing Center for Infectious Disease"/>
            <person name="Wu L."/>
            <person name="Ma J."/>
        </authorList>
    </citation>
    <scope>NUCLEOTIDE SEQUENCE [LARGE SCALE GENOMIC DNA]</scope>
    <source>
        <strain evidence="4">JCM 11136</strain>
    </source>
</reference>
<evidence type="ECO:0000256" key="1">
    <source>
        <dbReference type="SAM" id="MobiDB-lite"/>
    </source>
</evidence>
<name>A0ABP3ZNQ5_9ACTN</name>
<dbReference type="SMART" id="SM00710">
    <property type="entry name" value="PbH1"/>
    <property type="match status" value="6"/>
</dbReference>
<dbReference type="InterPro" id="IPR006626">
    <property type="entry name" value="PbH1"/>
</dbReference>
<protein>
    <submittedName>
        <fullName evidence="3">Right-handed parallel beta-helix repeat-containing protein</fullName>
    </submittedName>
</protein>
<dbReference type="Pfam" id="PF13229">
    <property type="entry name" value="Beta_helix"/>
    <property type="match status" value="1"/>
</dbReference>
<accession>A0ABP3ZNQ5</accession>
<dbReference type="InterPro" id="IPR039448">
    <property type="entry name" value="Beta_helix"/>
</dbReference>
<feature type="region of interest" description="Disordered" evidence="1">
    <location>
        <begin position="221"/>
        <end position="257"/>
    </location>
</feature>
<sequence>MLFVDPSGDDSGPGTIERPFATLDRARRSATPGTVVNLRAGVHRLSDTFRLGADDSGVVYQAYGFGTAVQEEVVVSGGRPVTGWQPGADGVHRAELPGPLIRQLYVADRRTPRASIALDHGLSRTETGYVTDHPAPATWTGQVEFVYRSVYPWSEARLQASAISGEGVTMAQPAFGWAAKLYHAVMPWEGETYGADRPTSAENSPAFLTEGTFAHADGVLHLKPNAGETPGAGAPGAGAEPGAGASAAGQESGSGELPVAGVAPSTVAGVVPSTVVVPVLETILYAEGATDLAFRGITFAEATWRRPSTPEGFLHYHGNGYYDGGEIKVVTFAEGEASVAVPGDDVAIPGNVVVEGCSRVVFEGCRFTRMGAVALEFRGAGEDNVLRDSEIDDVSAGGLVIGAGARTHRIENNRVHHVGVEYHGSPAVLMAGTTGTVVADNEIADVPHNGIVVYKGSGAQILDNLVTRSMSTLADGGGIYLSEEQDGAVVRGNAVLDTLTPYNFALYADYGAADITFEGNVVRRADQPVVLEVWPPLKNVSFIGNFFDKAPAPLGAEWSETEADTEAGPETEDAAKSIVIPEGVIFTGNVVGDDPRAEAIIDRAGCR</sequence>
<keyword evidence="4" id="KW-1185">Reference proteome</keyword>
<dbReference type="PANTHER" id="PTHR36453:SF1">
    <property type="entry name" value="RIGHT HANDED BETA HELIX DOMAIN-CONTAINING PROTEIN"/>
    <property type="match status" value="1"/>
</dbReference>
<comment type="caution">
    <text evidence="3">The sequence shown here is derived from an EMBL/GenBank/DDBJ whole genome shotgun (WGS) entry which is preliminary data.</text>
</comment>
<dbReference type="EMBL" id="BAAAHQ010000011">
    <property type="protein sequence ID" value="GAA0924655.1"/>
    <property type="molecule type" value="Genomic_DNA"/>
</dbReference>
<feature type="domain" description="Right handed beta helix" evidence="2">
    <location>
        <begin position="352"/>
        <end position="494"/>
    </location>
</feature>
<evidence type="ECO:0000259" key="2">
    <source>
        <dbReference type="Pfam" id="PF13229"/>
    </source>
</evidence>